<protein>
    <recommendedName>
        <fullName evidence="2">ATP-dependent Clp protease proteolytic subunit</fullName>
    </recommendedName>
</protein>
<dbReference type="Gramene" id="PSS19253">
    <property type="protein sequence ID" value="PSS19253"/>
    <property type="gene ID" value="CEY00_Acc11296"/>
</dbReference>
<comment type="similarity">
    <text evidence="1 2">Belongs to the peptidase S14 family.</text>
</comment>
<comment type="caution">
    <text evidence="4">The sequence shown here is derived from an EMBL/GenBank/DDBJ whole genome shotgun (WGS) entry which is preliminary data.</text>
</comment>
<dbReference type="Proteomes" id="UP000241394">
    <property type="component" value="Chromosome LG10"/>
</dbReference>
<dbReference type="PANTHER" id="PTHR10381">
    <property type="entry name" value="ATP-DEPENDENT CLP PROTEASE PROTEOLYTIC SUBUNIT"/>
    <property type="match status" value="1"/>
</dbReference>
<proteinExistence type="inferred from homology"/>
<dbReference type="InParanoid" id="A0A2R6R1X9"/>
<evidence type="ECO:0000256" key="1">
    <source>
        <dbReference type="ARBA" id="ARBA00007039"/>
    </source>
</evidence>
<dbReference type="GO" id="GO:0009532">
    <property type="term" value="C:plastid stroma"/>
    <property type="evidence" value="ECO:0007669"/>
    <property type="project" value="UniProtKB-ARBA"/>
</dbReference>
<feature type="compositionally biased region" description="Basic and acidic residues" evidence="3">
    <location>
        <begin position="354"/>
        <end position="365"/>
    </location>
</feature>
<reference evidence="4 5" key="1">
    <citation type="submission" date="2017-07" db="EMBL/GenBank/DDBJ databases">
        <title>An improved, manually edited Actinidia chinensis var. chinensis (kiwifruit) genome highlights the challenges associated with draft genomes and gene prediction in plants.</title>
        <authorList>
            <person name="Pilkington S."/>
            <person name="Crowhurst R."/>
            <person name="Hilario E."/>
            <person name="Nardozza S."/>
            <person name="Fraser L."/>
            <person name="Peng Y."/>
            <person name="Gunaseelan K."/>
            <person name="Simpson R."/>
            <person name="Tahir J."/>
            <person name="Deroles S."/>
            <person name="Templeton K."/>
            <person name="Luo Z."/>
            <person name="Davy M."/>
            <person name="Cheng C."/>
            <person name="Mcneilage M."/>
            <person name="Scaglione D."/>
            <person name="Liu Y."/>
            <person name="Zhang Q."/>
            <person name="Datson P."/>
            <person name="De Silva N."/>
            <person name="Gardiner S."/>
            <person name="Bassett H."/>
            <person name="Chagne D."/>
            <person name="Mccallum J."/>
            <person name="Dzierzon H."/>
            <person name="Deng C."/>
            <person name="Wang Y.-Y."/>
            <person name="Barron N."/>
            <person name="Manako K."/>
            <person name="Bowen J."/>
            <person name="Foster T."/>
            <person name="Erridge Z."/>
            <person name="Tiffin H."/>
            <person name="Waite C."/>
            <person name="Davies K."/>
            <person name="Grierson E."/>
            <person name="Laing W."/>
            <person name="Kirk R."/>
            <person name="Chen X."/>
            <person name="Wood M."/>
            <person name="Montefiori M."/>
            <person name="Brummell D."/>
            <person name="Schwinn K."/>
            <person name="Catanach A."/>
            <person name="Fullerton C."/>
            <person name="Li D."/>
            <person name="Meiyalaghan S."/>
            <person name="Nieuwenhuizen N."/>
            <person name="Read N."/>
            <person name="Prakash R."/>
            <person name="Hunter D."/>
            <person name="Zhang H."/>
            <person name="Mckenzie M."/>
            <person name="Knabel M."/>
            <person name="Harris A."/>
            <person name="Allan A."/>
            <person name="Chen A."/>
            <person name="Janssen B."/>
            <person name="Plunkett B."/>
            <person name="Dwamena C."/>
            <person name="Voogd C."/>
            <person name="Leif D."/>
            <person name="Lafferty D."/>
            <person name="Souleyre E."/>
            <person name="Varkonyi-Gasic E."/>
            <person name="Gambi F."/>
            <person name="Hanley J."/>
            <person name="Yao J.-L."/>
            <person name="Cheung J."/>
            <person name="David K."/>
            <person name="Warren B."/>
            <person name="Marsh K."/>
            <person name="Snowden K."/>
            <person name="Lin-Wang K."/>
            <person name="Brian L."/>
            <person name="Martinez-Sanchez M."/>
            <person name="Wang M."/>
            <person name="Ileperuma N."/>
            <person name="Macnee N."/>
            <person name="Campin R."/>
            <person name="Mcatee P."/>
            <person name="Drummond R."/>
            <person name="Espley R."/>
            <person name="Ireland H."/>
            <person name="Wu R."/>
            <person name="Atkinson R."/>
            <person name="Karunairetnam S."/>
            <person name="Bulley S."/>
            <person name="Chunkath S."/>
            <person name="Hanley Z."/>
            <person name="Storey R."/>
            <person name="Thrimawithana A."/>
            <person name="Thomson S."/>
            <person name="David C."/>
            <person name="Testolin R."/>
        </authorList>
    </citation>
    <scope>NUCLEOTIDE SEQUENCE [LARGE SCALE GENOMIC DNA]</scope>
    <source>
        <strain evidence="5">cv. Red5</strain>
        <tissue evidence="4">Young leaf</tissue>
    </source>
</reference>
<dbReference type="GO" id="GO:0009368">
    <property type="term" value="C:endopeptidase Clp complex"/>
    <property type="evidence" value="ECO:0007669"/>
    <property type="project" value="TreeGrafter"/>
</dbReference>
<dbReference type="GO" id="GO:0004252">
    <property type="term" value="F:serine-type endopeptidase activity"/>
    <property type="evidence" value="ECO:0007669"/>
    <property type="project" value="InterPro"/>
</dbReference>
<reference evidence="5" key="2">
    <citation type="journal article" date="2018" name="BMC Genomics">
        <title>A manually annotated Actinidia chinensis var. chinensis (kiwifruit) genome highlights the challenges associated with draft genomes and gene prediction in plants.</title>
        <authorList>
            <person name="Pilkington S.M."/>
            <person name="Crowhurst R."/>
            <person name="Hilario E."/>
            <person name="Nardozza S."/>
            <person name="Fraser L."/>
            <person name="Peng Y."/>
            <person name="Gunaseelan K."/>
            <person name="Simpson R."/>
            <person name="Tahir J."/>
            <person name="Deroles S.C."/>
            <person name="Templeton K."/>
            <person name="Luo Z."/>
            <person name="Davy M."/>
            <person name="Cheng C."/>
            <person name="McNeilage M."/>
            <person name="Scaglione D."/>
            <person name="Liu Y."/>
            <person name="Zhang Q."/>
            <person name="Datson P."/>
            <person name="De Silva N."/>
            <person name="Gardiner S.E."/>
            <person name="Bassett H."/>
            <person name="Chagne D."/>
            <person name="McCallum J."/>
            <person name="Dzierzon H."/>
            <person name="Deng C."/>
            <person name="Wang Y.Y."/>
            <person name="Barron L."/>
            <person name="Manako K."/>
            <person name="Bowen J."/>
            <person name="Foster T.M."/>
            <person name="Erridge Z.A."/>
            <person name="Tiffin H."/>
            <person name="Waite C.N."/>
            <person name="Davies K.M."/>
            <person name="Grierson E.P."/>
            <person name="Laing W.A."/>
            <person name="Kirk R."/>
            <person name="Chen X."/>
            <person name="Wood M."/>
            <person name="Montefiori M."/>
            <person name="Brummell D.A."/>
            <person name="Schwinn K.E."/>
            <person name="Catanach A."/>
            <person name="Fullerton C."/>
            <person name="Li D."/>
            <person name="Meiyalaghan S."/>
            <person name="Nieuwenhuizen N."/>
            <person name="Read N."/>
            <person name="Prakash R."/>
            <person name="Hunter D."/>
            <person name="Zhang H."/>
            <person name="McKenzie M."/>
            <person name="Knabel M."/>
            <person name="Harris A."/>
            <person name="Allan A.C."/>
            <person name="Gleave A."/>
            <person name="Chen A."/>
            <person name="Janssen B.J."/>
            <person name="Plunkett B."/>
            <person name="Ampomah-Dwamena C."/>
            <person name="Voogd C."/>
            <person name="Leif D."/>
            <person name="Lafferty D."/>
            <person name="Souleyre E.J.F."/>
            <person name="Varkonyi-Gasic E."/>
            <person name="Gambi F."/>
            <person name="Hanley J."/>
            <person name="Yao J.L."/>
            <person name="Cheung J."/>
            <person name="David K.M."/>
            <person name="Warren B."/>
            <person name="Marsh K."/>
            <person name="Snowden K.C."/>
            <person name="Lin-Wang K."/>
            <person name="Brian L."/>
            <person name="Martinez-Sanchez M."/>
            <person name="Wang M."/>
            <person name="Ileperuma N."/>
            <person name="Macnee N."/>
            <person name="Campin R."/>
            <person name="McAtee P."/>
            <person name="Drummond R.S.M."/>
            <person name="Espley R.V."/>
            <person name="Ireland H.S."/>
            <person name="Wu R."/>
            <person name="Atkinson R.G."/>
            <person name="Karunairetnam S."/>
            <person name="Bulley S."/>
            <person name="Chunkath S."/>
            <person name="Hanley Z."/>
            <person name="Storey R."/>
            <person name="Thrimawithana A.H."/>
            <person name="Thomson S."/>
            <person name="David C."/>
            <person name="Testolin R."/>
            <person name="Huang H."/>
            <person name="Hellens R.P."/>
            <person name="Schaffer R.J."/>
        </authorList>
    </citation>
    <scope>NUCLEOTIDE SEQUENCE [LARGE SCALE GENOMIC DNA]</scope>
    <source>
        <strain evidence="5">cv. Red5</strain>
    </source>
</reference>
<feature type="region of interest" description="Disordered" evidence="3">
    <location>
        <begin position="354"/>
        <end position="382"/>
    </location>
</feature>
<dbReference type="Gene3D" id="3.90.226.10">
    <property type="entry name" value="2-enoyl-CoA Hydratase, Chain A, domain 1"/>
    <property type="match status" value="1"/>
</dbReference>
<dbReference type="GO" id="GO:0006515">
    <property type="term" value="P:protein quality control for misfolded or incompletely synthesized proteins"/>
    <property type="evidence" value="ECO:0007669"/>
    <property type="project" value="TreeGrafter"/>
</dbReference>
<dbReference type="InterPro" id="IPR023562">
    <property type="entry name" value="ClpP/TepA"/>
</dbReference>
<evidence type="ECO:0000313" key="5">
    <source>
        <dbReference type="Proteomes" id="UP000241394"/>
    </source>
</evidence>
<accession>A0A2R6R1X9</accession>
<keyword evidence="4" id="KW-0645">Protease</keyword>
<feature type="region of interest" description="Disordered" evidence="3">
    <location>
        <begin position="129"/>
        <end position="153"/>
    </location>
</feature>
<dbReference type="EMBL" id="NKQK01000010">
    <property type="protein sequence ID" value="PSS19253.1"/>
    <property type="molecule type" value="Genomic_DNA"/>
</dbReference>
<dbReference type="SUPFAM" id="SSF52096">
    <property type="entry name" value="ClpP/crotonase"/>
    <property type="match status" value="1"/>
</dbReference>
<dbReference type="InterPro" id="IPR029045">
    <property type="entry name" value="ClpP/crotonase-like_dom_sf"/>
</dbReference>
<dbReference type="Pfam" id="PF00574">
    <property type="entry name" value="CLP_protease"/>
    <property type="match status" value="1"/>
</dbReference>
<dbReference type="GO" id="GO:0004176">
    <property type="term" value="F:ATP-dependent peptidase activity"/>
    <property type="evidence" value="ECO:0007669"/>
    <property type="project" value="InterPro"/>
</dbReference>
<gene>
    <name evidence="4" type="ORF">CEY00_Acc11296</name>
</gene>
<sequence>MATSLLSPLTTPTIDNREPVHSLIASNASFLHRSKLSFAQPVPNSRSSTVQRRCLRSRKSFDHIPKQFRDENLKDGLMDNYKNVPQYLYGLPSSPMDMFMNEDNTVHQLSERVTEESISSAYSYLKHKGLQSRSGRSQRGPSMSRSGILGNDESKPPGMVAGFLDARIVYLGMPIVPEVTELIISQLLFLDYVDQSAPIFLYINSPGTQNEDETEYVAMETEAYGIADIMATCKAKIFTLNLGMAHGQAGMLLSLGTKGYRAMQPSASVKLYLPAVHRANGAVSDMLINAKEAEVTADYYVELLAKGIGKPKEEIFSDIKFTKYLRGQDAIDYGVVDKIVYTLDGITDKTKYEEWRSEKGKDAARRVPTSDSREATPEEVAI</sequence>
<name>A0A2R6R1X9_ACTCC</name>
<dbReference type="PANTHER" id="PTHR10381:SF55">
    <property type="entry name" value="ATP-DEPENDENT CLP PROTEASE PROTEOLYTIC SUBUNIT-RELATED PROTEIN 1, CHLOROPLASTIC"/>
    <property type="match status" value="1"/>
</dbReference>
<organism evidence="4 5">
    <name type="scientific">Actinidia chinensis var. chinensis</name>
    <name type="common">Chinese soft-hair kiwi</name>
    <dbReference type="NCBI Taxonomy" id="1590841"/>
    <lineage>
        <taxon>Eukaryota</taxon>
        <taxon>Viridiplantae</taxon>
        <taxon>Streptophyta</taxon>
        <taxon>Embryophyta</taxon>
        <taxon>Tracheophyta</taxon>
        <taxon>Spermatophyta</taxon>
        <taxon>Magnoliopsida</taxon>
        <taxon>eudicotyledons</taxon>
        <taxon>Gunneridae</taxon>
        <taxon>Pentapetalae</taxon>
        <taxon>asterids</taxon>
        <taxon>Ericales</taxon>
        <taxon>Actinidiaceae</taxon>
        <taxon>Actinidia</taxon>
    </lineage>
</organism>
<dbReference type="OMA" id="RYSMSVS"/>
<dbReference type="PRINTS" id="PR00127">
    <property type="entry name" value="CLPPROTEASEP"/>
</dbReference>
<dbReference type="FunCoup" id="A0A2R6R1X9">
    <property type="interactions" value="3804"/>
</dbReference>
<dbReference type="InterPro" id="IPR001907">
    <property type="entry name" value="ClpP"/>
</dbReference>
<evidence type="ECO:0000256" key="3">
    <source>
        <dbReference type="SAM" id="MobiDB-lite"/>
    </source>
</evidence>
<keyword evidence="5" id="KW-1185">Reference proteome</keyword>
<feature type="compositionally biased region" description="Low complexity" evidence="3">
    <location>
        <begin position="131"/>
        <end position="147"/>
    </location>
</feature>
<keyword evidence="4" id="KW-0378">Hydrolase</keyword>
<dbReference type="OrthoDB" id="2017408at2759"/>
<dbReference type="CDD" id="cd07017">
    <property type="entry name" value="S14_ClpP_2"/>
    <property type="match status" value="1"/>
</dbReference>
<dbReference type="GO" id="GO:0051117">
    <property type="term" value="F:ATPase binding"/>
    <property type="evidence" value="ECO:0007669"/>
    <property type="project" value="TreeGrafter"/>
</dbReference>
<dbReference type="STRING" id="1590841.A0A2R6R1X9"/>
<evidence type="ECO:0000256" key="2">
    <source>
        <dbReference type="RuleBase" id="RU003567"/>
    </source>
</evidence>
<evidence type="ECO:0000313" key="4">
    <source>
        <dbReference type="EMBL" id="PSS19253.1"/>
    </source>
</evidence>
<dbReference type="AlphaFoldDB" id="A0A2R6R1X9"/>